<organism evidence="3 4">
    <name type="scientific">Flexivirga endophytica</name>
    <dbReference type="NCBI Taxonomy" id="1849103"/>
    <lineage>
        <taxon>Bacteria</taxon>
        <taxon>Bacillati</taxon>
        <taxon>Actinomycetota</taxon>
        <taxon>Actinomycetes</taxon>
        <taxon>Micrococcales</taxon>
        <taxon>Dermacoccaceae</taxon>
        <taxon>Flexivirga</taxon>
    </lineage>
</organism>
<protein>
    <recommendedName>
        <fullName evidence="2">TadE-like domain-containing protein</fullName>
    </recommendedName>
</protein>
<keyword evidence="4" id="KW-1185">Reference proteome</keyword>
<gene>
    <name evidence="3" type="ORF">GCM10011492_38090</name>
</gene>
<dbReference type="InterPro" id="IPR012495">
    <property type="entry name" value="TadE-like_dom"/>
</dbReference>
<name>A0A916TGC7_9MICO</name>
<dbReference type="Pfam" id="PF07811">
    <property type="entry name" value="TadE"/>
    <property type="match status" value="1"/>
</dbReference>
<feature type="transmembrane region" description="Helical" evidence="1">
    <location>
        <begin position="21"/>
        <end position="41"/>
    </location>
</feature>
<dbReference type="RefSeq" id="WP_188838647.1">
    <property type="nucleotide sequence ID" value="NZ_BMHI01000006.1"/>
</dbReference>
<accession>A0A916TGC7</accession>
<evidence type="ECO:0000256" key="1">
    <source>
        <dbReference type="SAM" id="Phobius"/>
    </source>
</evidence>
<keyword evidence="1" id="KW-0472">Membrane</keyword>
<evidence type="ECO:0000313" key="4">
    <source>
        <dbReference type="Proteomes" id="UP000636793"/>
    </source>
</evidence>
<dbReference type="EMBL" id="BMHI01000006">
    <property type="protein sequence ID" value="GGB43479.1"/>
    <property type="molecule type" value="Genomic_DNA"/>
</dbReference>
<comment type="caution">
    <text evidence="3">The sequence shown here is derived from an EMBL/GenBank/DDBJ whole genome shotgun (WGS) entry which is preliminary data.</text>
</comment>
<dbReference type="AlphaFoldDB" id="A0A916TGC7"/>
<evidence type="ECO:0000259" key="2">
    <source>
        <dbReference type="Pfam" id="PF07811"/>
    </source>
</evidence>
<evidence type="ECO:0000313" key="3">
    <source>
        <dbReference type="EMBL" id="GGB43479.1"/>
    </source>
</evidence>
<dbReference type="Proteomes" id="UP000636793">
    <property type="component" value="Unassembled WGS sequence"/>
</dbReference>
<proteinExistence type="predicted"/>
<keyword evidence="1" id="KW-1133">Transmembrane helix</keyword>
<keyword evidence="1" id="KW-0812">Transmembrane</keyword>
<reference evidence="3" key="2">
    <citation type="submission" date="2020-09" db="EMBL/GenBank/DDBJ databases">
        <authorList>
            <person name="Sun Q."/>
            <person name="Zhou Y."/>
        </authorList>
    </citation>
    <scope>NUCLEOTIDE SEQUENCE</scope>
    <source>
        <strain evidence="3">CGMCC 1.15085</strain>
    </source>
</reference>
<reference evidence="3" key="1">
    <citation type="journal article" date="2014" name="Int. J. Syst. Evol. Microbiol.">
        <title>Complete genome sequence of Corynebacterium casei LMG S-19264T (=DSM 44701T), isolated from a smear-ripened cheese.</title>
        <authorList>
            <consortium name="US DOE Joint Genome Institute (JGI-PGF)"/>
            <person name="Walter F."/>
            <person name="Albersmeier A."/>
            <person name="Kalinowski J."/>
            <person name="Ruckert C."/>
        </authorList>
    </citation>
    <scope>NUCLEOTIDE SEQUENCE</scope>
    <source>
        <strain evidence="3">CGMCC 1.15085</strain>
    </source>
</reference>
<sequence>MHAAKRPTRREHGASAVEFALVLPLLVLLIGGMVDFGRAFYTEVTLTNAAREGARSAMYGNAPGDRASQAAETVPGATVSTDTCAKGVNTGDVSVTVQAPFQWVILGPAMNLITLGSGSALPTTLTGKATMQCGG</sequence>
<feature type="domain" description="TadE-like" evidence="2">
    <location>
        <begin position="13"/>
        <end position="55"/>
    </location>
</feature>